<feature type="binding site" evidence="10">
    <location>
        <position position="118"/>
    </location>
    <ligand>
        <name>substrate</name>
    </ligand>
</feature>
<dbReference type="SUPFAM" id="SSF56655">
    <property type="entry name" value="Carbohydrate phosphatase"/>
    <property type="match status" value="1"/>
</dbReference>
<feature type="binding site" evidence="10">
    <location>
        <begin position="87"/>
        <end position="89"/>
    </location>
    <ligand>
        <name>substrate</name>
    </ligand>
</feature>
<dbReference type="GO" id="GO:0005829">
    <property type="term" value="C:cytosol"/>
    <property type="evidence" value="ECO:0007669"/>
    <property type="project" value="TreeGrafter"/>
</dbReference>
<feature type="binding site" evidence="9">
    <location>
        <position position="87"/>
    </location>
    <ligand>
        <name>Mn(2+)</name>
        <dbReference type="ChEBI" id="CHEBI:29035"/>
        <label>2</label>
    </ligand>
</feature>
<keyword evidence="5 9" id="KW-0464">Manganese</keyword>
<dbReference type="GO" id="GO:0006071">
    <property type="term" value="P:glycerol metabolic process"/>
    <property type="evidence" value="ECO:0007669"/>
    <property type="project" value="InterPro"/>
</dbReference>
<dbReference type="PIRSF" id="PIRSF004532">
    <property type="entry name" value="GlpX"/>
    <property type="match status" value="1"/>
</dbReference>
<feature type="binding site" evidence="10">
    <location>
        <begin position="163"/>
        <end position="165"/>
    </location>
    <ligand>
        <name>substrate</name>
    </ligand>
</feature>
<proteinExistence type="inferred from homology"/>
<dbReference type="GO" id="GO:0042132">
    <property type="term" value="F:fructose 1,6-bisphosphate 1-phosphatase activity"/>
    <property type="evidence" value="ECO:0007669"/>
    <property type="project" value="UniProtKB-EC"/>
</dbReference>
<keyword evidence="4" id="KW-0378">Hydrolase</keyword>
<dbReference type="NCBIfam" id="TIGR00330">
    <property type="entry name" value="glpX"/>
    <property type="match status" value="1"/>
</dbReference>
<dbReference type="Proteomes" id="UP000199095">
    <property type="component" value="Unassembled WGS sequence"/>
</dbReference>
<dbReference type="Gene3D" id="3.40.190.90">
    <property type="match status" value="1"/>
</dbReference>
<dbReference type="Gene3D" id="3.30.540.10">
    <property type="entry name" value="Fructose-1,6-Bisphosphatase, subunit A, domain 1"/>
    <property type="match status" value="1"/>
</dbReference>
<dbReference type="PANTHER" id="PTHR30447">
    <property type="entry name" value="FRUCTOSE-1,6-BISPHOSPHATASE CLASS 2"/>
    <property type="match status" value="1"/>
</dbReference>
<comment type="cofactor">
    <cofactor evidence="9">
        <name>Mn(2+)</name>
        <dbReference type="ChEBI" id="CHEBI:29035"/>
    </cofactor>
</comment>
<feature type="binding site" evidence="10">
    <location>
        <begin position="185"/>
        <end position="187"/>
    </location>
    <ligand>
        <name>substrate</name>
    </ligand>
</feature>
<evidence type="ECO:0000313" key="12">
    <source>
        <dbReference type="Proteomes" id="UP000199095"/>
    </source>
</evidence>
<gene>
    <name evidence="11" type="ORF">SAMN05421676_101444</name>
</gene>
<keyword evidence="12" id="KW-1185">Reference proteome</keyword>
<organism evidence="11 12">
    <name type="scientific">Salinibacillus kushneri</name>
    <dbReference type="NCBI Taxonomy" id="237682"/>
    <lineage>
        <taxon>Bacteria</taxon>
        <taxon>Bacillati</taxon>
        <taxon>Bacillota</taxon>
        <taxon>Bacilli</taxon>
        <taxon>Bacillales</taxon>
        <taxon>Bacillaceae</taxon>
        <taxon>Salinibacillus</taxon>
    </lineage>
</organism>
<protein>
    <recommendedName>
        <fullName evidence="8">Fructose-1,6-bisphosphatase</fullName>
    </recommendedName>
</protein>
<accession>A0A1H9ZAG1</accession>
<dbReference type="RefSeq" id="WP_093131490.1">
    <property type="nucleotide sequence ID" value="NZ_FOHJ01000001.1"/>
</dbReference>
<dbReference type="EMBL" id="FOHJ01000001">
    <property type="protein sequence ID" value="SES78462.1"/>
    <property type="molecule type" value="Genomic_DNA"/>
</dbReference>
<evidence type="ECO:0000256" key="1">
    <source>
        <dbReference type="ARBA" id="ARBA00001273"/>
    </source>
</evidence>
<keyword evidence="3 9" id="KW-0479">Metal-binding</keyword>
<evidence type="ECO:0000313" key="11">
    <source>
        <dbReference type="EMBL" id="SES78462.1"/>
    </source>
</evidence>
<feature type="binding site" evidence="9">
    <location>
        <position position="32"/>
    </location>
    <ligand>
        <name>Mn(2+)</name>
        <dbReference type="ChEBI" id="CHEBI:29035"/>
        <label>1</label>
    </ligand>
</feature>
<dbReference type="Pfam" id="PF03320">
    <property type="entry name" value="FBPase_glpX"/>
    <property type="match status" value="1"/>
</dbReference>
<comment type="similarity">
    <text evidence="2 8">Belongs to the FBPase class 2 family.</text>
</comment>
<feature type="binding site" evidence="9">
    <location>
        <position position="212"/>
    </location>
    <ligand>
        <name>Mn(2+)</name>
        <dbReference type="ChEBI" id="CHEBI:29035"/>
        <label>2</label>
    </ligand>
</feature>
<evidence type="ECO:0000256" key="5">
    <source>
        <dbReference type="ARBA" id="ARBA00023211"/>
    </source>
</evidence>
<evidence type="ECO:0000256" key="3">
    <source>
        <dbReference type="ARBA" id="ARBA00022723"/>
    </source>
</evidence>
<evidence type="ECO:0000256" key="4">
    <source>
        <dbReference type="ARBA" id="ARBA00022801"/>
    </source>
</evidence>
<reference evidence="12" key="1">
    <citation type="submission" date="2016-10" db="EMBL/GenBank/DDBJ databases">
        <authorList>
            <person name="Varghese N."/>
            <person name="Submissions S."/>
        </authorList>
    </citation>
    <scope>NUCLEOTIDE SEQUENCE [LARGE SCALE GENOMIC DNA]</scope>
    <source>
        <strain evidence="12">CGMCC 1.3566</strain>
    </source>
</reference>
<sequence length="319" mass="34227">MQNLILDFLRVTESAAIASMPWIGSGNKIAADGAATDAMREALNNMKMEATVVIGEGEIDEAPMLYIGERVGAGGSHKVDIAVDPIEGTTPTVNGQSNAIAVIAAAPKGTLLYAPDMYMKKLAVGPRAKGKIDLNEPIEENIAAVAKANKKAISELNVLIQDRSRHHDIIDRIRNTGAKVHLFHDGDVIYSTSTCIETLDIDLFLGIGGAPEGVLGAVAVRCLGGEMQAKLMPQNDNEFIRCKEMGINNPNAILHHNQLVSTDDCLFVATGITNNLLVDGIKTDDNNYITHSALINGNEKKIRYVKCTSPLSQTVKTLE</sequence>
<comment type="pathway">
    <text evidence="7">Carbohydrate biosynthesis.</text>
</comment>
<feature type="binding site" evidence="10">
    <location>
        <position position="209"/>
    </location>
    <ligand>
        <name>substrate</name>
    </ligand>
</feature>
<evidence type="ECO:0000256" key="10">
    <source>
        <dbReference type="PIRSR" id="PIRSR004532-2"/>
    </source>
</evidence>
<name>A0A1H9ZAG1_9BACI</name>
<dbReference type="FunFam" id="3.40.190.90:FF:000001">
    <property type="entry name" value="Fructose-1,6-bisphosphatase"/>
    <property type="match status" value="1"/>
</dbReference>
<evidence type="ECO:0000256" key="6">
    <source>
        <dbReference type="ARBA" id="ARBA00023277"/>
    </source>
</evidence>
<dbReference type="OrthoDB" id="9779353at2"/>
<dbReference type="GO" id="GO:0006094">
    <property type="term" value="P:gluconeogenesis"/>
    <property type="evidence" value="ECO:0007669"/>
    <property type="project" value="InterPro"/>
</dbReference>
<dbReference type="CDD" id="cd01516">
    <property type="entry name" value="FBPase_glpX"/>
    <property type="match status" value="1"/>
</dbReference>
<feature type="binding site" evidence="9">
    <location>
        <position position="56"/>
    </location>
    <ligand>
        <name>Mn(2+)</name>
        <dbReference type="ChEBI" id="CHEBI:29035"/>
        <label>1</label>
    </ligand>
</feature>
<dbReference type="GO" id="GO:0046872">
    <property type="term" value="F:metal ion binding"/>
    <property type="evidence" value="ECO:0007669"/>
    <property type="project" value="UniProtKB-KW"/>
</dbReference>
<dbReference type="PANTHER" id="PTHR30447:SF0">
    <property type="entry name" value="FRUCTOSE-1,6-BISPHOSPHATASE 1 CLASS 2-RELATED"/>
    <property type="match status" value="1"/>
</dbReference>
<evidence type="ECO:0000256" key="7">
    <source>
        <dbReference type="ARBA" id="ARBA00024331"/>
    </source>
</evidence>
<comment type="catalytic activity">
    <reaction evidence="1">
        <text>beta-D-fructose 1,6-bisphosphate + H2O = beta-D-fructose 6-phosphate + phosphate</text>
        <dbReference type="Rhea" id="RHEA:11064"/>
        <dbReference type="ChEBI" id="CHEBI:15377"/>
        <dbReference type="ChEBI" id="CHEBI:32966"/>
        <dbReference type="ChEBI" id="CHEBI:43474"/>
        <dbReference type="ChEBI" id="CHEBI:57634"/>
        <dbReference type="EC" id="3.1.3.11"/>
    </reaction>
</comment>
<evidence type="ECO:0000256" key="9">
    <source>
        <dbReference type="PIRSR" id="PIRSR004532-1"/>
    </source>
</evidence>
<evidence type="ECO:0000256" key="8">
    <source>
        <dbReference type="PIRNR" id="PIRNR004532"/>
    </source>
</evidence>
<feature type="binding site" evidence="9">
    <location>
        <position position="84"/>
    </location>
    <ligand>
        <name>Mn(2+)</name>
        <dbReference type="ChEBI" id="CHEBI:29035"/>
        <label>2</label>
    </ligand>
</feature>
<dbReference type="STRING" id="237682.SAMN05421676_101444"/>
<dbReference type="GO" id="GO:0030388">
    <property type="term" value="P:fructose 1,6-bisphosphate metabolic process"/>
    <property type="evidence" value="ECO:0007669"/>
    <property type="project" value="TreeGrafter"/>
</dbReference>
<evidence type="ECO:0000256" key="2">
    <source>
        <dbReference type="ARBA" id="ARBA00008989"/>
    </source>
</evidence>
<keyword evidence="6 8" id="KW-0119">Carbohydrate metabolism</keyword>
<dbReference type="AlphaFoldDB" id="A0A1H9ZAG1"/>
<dbReference type="InterPro" id="IPR004464">
    <property type="entry name" value="FBPase_class-2/SBPase"/>
</dbReference>